<evidence type="ECO:0000259" key="1">
    <source>
        <dbReference type="PROSITE" id="PS50006"/>
    </source>
</evidence>
<evidence type="ECO:0000313" key="3">
    <source>
        <dbReference type="Proteomes" id="UP000326354"/>
    </source>
</evidence>
<protein>
    <submittedName>
        <fullName evidence="2">PATAN domain GTPase-activating protein</fullName>
    </submittedName>
</protein>
<dbReference type="PROSITE" id="PS50006">
    <property type="entry name" value="FHA_DOMAIN"/>
    <property type="match status" value="1"/>
</dbReference>
<dbReference type="Pfam" id="PF14332">
    <property type="entry name" value="DUF4388"/>
    <property type="match status" value="1"/>
</dbReference>
<dbReference type="InterPro" id="IPR025497">
    <property type="entry name" value="PatA-like_N"/>
</dbReference>
<gene>
    <name evidence="2" type="ORF">UABAM_01988</name>
</gene>
<dbReference type="PANTHER" id="PTHR36304">
    <property type="entry name" value="DOMAIN GTPASE-ACTIVATING PROTEIN, PUTATIVE-RELATED-RELATED"/>
    <property type="match status" value="1"/>
</dbReference>
<dbReference type="AlphaFoldDB" id="A0A5S9IN67"/>
<dbReference type="KEGG" id="uam:UABAM_01988"/>
<dbReference type="Pfam" id="PF00498">
    <property type="entry name" value="FHA"/>
    <property type="match status" value="1"/>
</dbReference>
<dbReference type="RefSeq" id="WP_151967828.1">
    <property type="nucleotide sequence ID" value="NZ_AP019860.1"/>
</dbReference>
<organism evidence="2 3">
    <name type="scientific">Uabimicrobium amorphum</name>
    <dbReference type="NCBI Taxonomy" id="2596890"/>
    <lineage>
        <taxon>Bacteria</taxon>
        <taxon>Pseudomonadati</taxon>
        <taxon>Planctomycetota</taxon>
        <taxon>Candidatus Uabimicrobiia</taxon>
        <taxon>Candidatus Uabimicrobiales</taxon>
        <taxon>Candidatus Uabimicrobiaceae</taxon>
        <taxon>Candidatus Uabimicrobium</taxon>
    </lineage>
</organism>
<evidence type="ECO:0000313" key="2">
    <source>
        <dbReference type="EMBL" id="BBM83635.1"/>
    </source>
</evidence>
<dbReference type="EMBL" id="AP019860">
    <property type="protein sequence ID" value="BBM83635.1"/>
    <property type="molecule type" value="Genomic_DNA"/>
</dbReference>
<sequence>MSASDNHEKTPYDLKKTKRIKKMKQSSLIDQIVSLQNEDKINKRVLPGNYLECFPFPKFRLNKKKPFYIGRSKENDLVLASTDVSRKHALVKWNSEERAYIIYDLESANGIYVNAQQCQRRVLEDKDIILIGEHHISYFTIKELQEPKEMEGAETTIMKQRNKIVEKLYASLKGNLEVLDLGTVLQMIASEKKTGYIKIDSESRGYIQFENGYVVHCEVGEEKGEEAFFAIMEWKSGNFNFVKDVKPTERTMNDEVQYLLMEVAHREDEQQRGEMM</sequence>
<reference evidence="2 3" key="1">
    <citation type="submission" date="2019-08" db="EMBL/GenBank/DDBJ databases">
        <title>Complete genome sequence of Candidatus Uab amorphum.</title>
        <authorList>
            <person name="Shiratori T."/>
            <person name="Suzuki S."/>
            <person name="Kakizawa Y."/>
            <person name="Ishida K."/>
        </authorList>
    </citation>
    <scope>NUCLEOTIDE SEQUENCE [LARGE SCALE GENOMIC DNA]</scope>
    <source>
        <strain evidence="2 3">SRT547</strain>
    </source>
</reference>
<feature type="domain" description="FHA" evidence="1">
    <location>
        <begin position="67"/>
        <end position="118"/>
    </location>
</feature>
<accession>A0A5S9IN67</accession>
<name>A0A5S9IN67_UABAM</name>
<dbReference type="CDD" id="cd00060">
    <property type="entry name" value="FHA"/>
    <property type="match status" value="1"/>
</dbReference>
<keyword evidence="3" id="KW-1185">Reference proteome</keyword>
<dbReference type="Proteomes" id="UP000326354">
    <property type="component" value="Chromosome"/>
</dbReference>
<dbReference type="SUPFAM" id="SSF49879">
    <property type="entry name" value="SMAD/FHA domain"/>
    <property type="match status" value="1"/>
</dbReference>
<dbReference type="Gene3D" id="2.60.200.20">
    <property type="match status" value="1"/>
</dbReference>
<dbReference type="PANTHER" id="PTHR36304:SF4">
    <property type="entry name" value="DUF4388 DOMAIN-CONTAINING PROTEIN"/>
    <property type="match status" value="1"/>
</dbReference>
<dbReference type="OrthoDB" id="151099at2"/>
<dbReference type="SMART" id="SM00240">
    <property type="entry name" value="FHA"/>
    <property type="match status" value="1"/>
</dbReference>
<proteinExistence type="predicted"/>
<dbReference type="InterPro" id="IPR008984">
    <property type="entry name" value="SMAD_FHA_dom_sf"/>
</dbReference>
<dbReference type="InterPro" id="IPR000253">
    <property type="entry name" value="FHA_dom"/>
</dbReference>